<dbReference type="PANTHER" id="PTHR11439:SF483">
    <property type="entry name" value="PEPTIDE SYNTHASE GLIP-LIKE, PUTATIVE (AFU_ORTHOLOGUE AFUA_3G12920)-RELATED"/>
    <property type="match status" value="1"/>
</dbReference>
<dbReference type="OrthoDB" id="9869449at2759"/>
<name>A0A0L6UIX7_9BASI</name>
<dbReference type="VEuPathDB" id="FungiDB:VP01_5657g1"/>
<dbReference type="EMBL" id="LAVV01010893">
    <property type="protein sequence ID" value="KNZ48458.1"/>
    <property type="molecule type" value="Genomic_DNA"/>
</dbReference>
<dbReference type="AlphaFoldDB" id="A0A0L6UIX7"/>
<reference evidence="1 2" key="1">
    <citation type="submission" date="2015-08" db="EMBL/GenBank/DDBJ databases">
        <title>Next Generation Sequencing and Analysis of the Genome of Puccinia sorghi L Schw, the Causal Agent of Maize Common Rust.</title>
        <authorList>
            <person name="Rochi L."/>
            <person name="Burguener G."/>
            <person name="Darino M."/>
            <person name="Turjanski A."/>
            <person name="Kreff E."/>
            <person name="Dieguez M.J."/>
            <person name="Sacco F."/>
        </authorList>
    </citation>
    <scope>NUCLEOTIDE SEQUENCE [LARGE SCALE GENOMIC DNA]</scope>
    <source>
        <strain evidence="1 2">RO10H11247</strain>
    </source>
</reference>
<dbReference type="CDD" id="cd09272">
    <property type="entry name" value="RNase_HI_RT_Ty1"/>
    <property type="match status" value="1"/>
</dbReference>
<sequence>MEVSISEDSVTLSQPALIKKGLDLLNLSDCKPVKTPLTPSIQLMPASDEDHAAFMQMNINFQSYTGMLNYLACRTRPDLAAAVSILCRFNQKPGTKDRGLLLKPKANKLEERIKFYTDATWAEDHDSRISQSGTLAFWKSCPIAWNSKKQKNITISSTESEMNALLDGEQENQWLFFLVGELWRKKLPATIFNVDNKGLTERLSNLG</sequence>
<dbReference type="Proteomes" id="UP000037035">
    <property type="component" value="Unassembled WGS sequence"/>
</dbReference>
<organism evidence="1 2">
    <name type="scientific">Puccinia sorghi</name>
    <dbReference type="NCBI Taxonomy" id="27349"/>
    <lineage>
        <taxon>Eukaryota</taxon>
        <taxon>Fungi</taxon>
        <taxon>Dikarya</taxon>
        <taxon>Basidiomycota</taxon>
        <taxon>Pucciniomycotina</taxon>
        <taxon>Pucciniomycetes</taxon>
        <taxon>Pucciniales</taxon>
        <taxon>Pucciniaceae</taxon>
        <taxon>Puccinia</taxon>
    </lineage>
</organism>
<accession>A0A0L6UIX7</accession>
<proteinExistence type="predicted"/>
<keyword evidence="2" id="KW-1185">Reference proteome</keyword>
<evidence type="ECO:0008006" key="3">
    <source>
        <dbReference type="Google" id="ProtNLM"/>
    </source>
</evidence>
<protein>
    <recommendedName>
        <fullName evidence="3">Reverse transcriptase Ty1/copia-type domain-containing protein</fullName>
    </recommendedName>
</protein>
<evidence type="ECO:0000313" key="2">
    <source>
        <dbReference type="Proteomes" id="UP000037035"/>
    </source>
</evidence>
<gene>
    <name evidence="1" type="ORF">VP01_5657g1</name>
</gene>
<comment type="caution">
    <text evidence="1">The sequence shown here is derived from an EMBL/GenBank/DDBJ whole genome shotgun (WGS) entry which is preliminary data.</text>
</comment>
<dbReference type="PANTHER" id="PTHR11439">
    <property type="entry name" value="GAG-POL-RELATED RETROTRANSPOSON"/>
    <property type="match status" value="1"/>
</dbReference>
<evidence type="ECO:0000313" key="1">
    <source>
        <dbReference type="EMBL" id="KNZ48458.1"/>
    </source>
</evidence>